<gene>
    <name evidence="3" type="ORF">SAMN05660976_01640</name>
</gene>
<evidence type="ECO:0000313" key="4">
    <source>
        <dbReference type="Proteomes" id="UP000198953"/>
    </source>
</evidence>
<dbReference type="Pfam" id="PF00188">
    <property type="entry name" value="CAP"/>
    <property type="match status" value="1"/>
</dbReference>
<evidence type="ECO:0000313" key="3">
    <source>
        <dbReference type="EMBL" id="SEL01058.1"/>
    </source>
</evidence>
<dbReference type="AlphaFoldDB" id="A0A1H7LQR2"/>
<dbReference type="STRING" id="46177.SAMN05660976_01640"/>
<keyword evidence="1" id="KW-0732">Signal</keyword>
<organism evidence="3 4">
    <name type="scientific">Nonomuraea pusilla</name>
    <dbReference type="NCBI Taxonomy" id="46177"/>
    <lineage>
        <taxon>Bacteria</taxon>
        <taxon>Bacillati</taxon>
        <taxon>Actinomycetota</taxon>
        <taxon>Actinomycetes</taxon>
        <taxon>Streptosporangiales</taxon>
        <taxon>Streptosporangiaceae</taxon>
        <taxon>Nonomuraea</taxon>
    </lineage>
</organism>
<dbReference type="InterPro" id="IPR014044">
    <property type="entry name" value="CAP_dom"/>
</dbReference>
<evidence type="ECO:0000259" key="2">
    <source>
        <dbReference type="Pfam" id="PF00188"/>
    </source>
</evidence>
<dbReference type="PANTHER" id="PTHR31157:SF1">
    <property type="entry name" value="SCP DOMAIN-CONTAINING PROTEIN"/>
    <property type="match status" value="1"/>
</dbReference>
<accession>A0A1H7LQR2</accession>
<dbReference type="CDD" id="cd05379">
    <property type="entry name" value="CAP_bacterial"/>
    <property type="match status" value="1"/>
</dbReference>
<dbReference type="RefSeq" id="WP_177227279.1">
    <property type="nucleotide sequence ID" value="NZ_FOBF01000003.1"/>
</dbReference>
<keyword evidence="4" id="KW-1185">Reference proteome</keyword>
<dbReference type="EMBL" id="FOBF01000003">
    <property type="protein sequence ID" value="SEL01058.1"/>
    <property type="molecule type" value="Genomic_DNA"/>
</dbReference>
<feature type="signal peptide" evidence="1">
    <location>
        <begin position="1"/>
        <end position="21"/>
    </location>
</feature>
<reference evidence="3 4" key="1">
    <citation type="submission" date="2016-10" db="EMBL/GenBank/DDBJ databases">
        <authorList>
            <person name="de Groot N.N."/>
        </authorList>
    </citation>
    <scope>NUCLEOTIDE SEQUENCE [LARGE SCALE GENOMIC DNA]</scope>
    <source>
        <strain evidence="3 4">DSM 43357</strain>
    </source>
</reference>
<feature type="domain" description="SCP" evidence="2">
    <location>
        <begin position="137"/>
        <end position="253"/>
    </location>
</feature>
<sequence length="256" mass="26555">MRTSLGVVTGLVGLAALSLPAALPAAAPAAADTEAQTCQVSVAVPGAVAGGRIEASATRKGCDGPALLRVRLKHAQPGPDKVVKSGATRTGSVAVRLACAPGTYYAFATDYSGHTKTSRPVKLTCAPGTTEENEVVRLTNEERAKGGCKPLKHDPRLREAAYGHSADMAARGYFDHTSQDGRDVMDRIRAAGFTGGSAWAENIAMGQPTPAAVVKGWMTSTGHRANIMNCSYTLIGVGAAKDAKGQIYWTQDFAAN</sequence>
<name>A0A1H7LQR2_9ACTN</name>
<dbReference type="SUPFAM" id="SSF55797">
    <property type="entry name" value="PR-1-like"/>
    <property type="match status" value="1"/>
</dbReference>
<proteinExistence type="predicted"/>
<feature type="chain" id="PRO_5039289293" evidence="1">
    <location>
        <begin position="22"/>
        <end position="256"/>
    </location>
</feature>
<dbReference type="Gene3D" id="3.40.33.10">
    <property type="entry name" value="CAP"/>
    <property type="match status" value="1"/>
</dbReference>
<evidence type="ECO:0000256" key="1">
    <source>
        <dbReference type="SAM" id="SignalP"/>
    </source>
</evidence>
<protein>
    <submittedName>
        <fullName evidence="3">Uncharacterized conserved protein YkwD, contains CAP (CSP/antigen 5/PR1) domain</fullName>
    </submittedName>
</protein>
<dbReference type="Proteomes" id="UP000198953">
    <property type="component" value="Unassembled WGS sequence"/>
</dbReference>
<dbReference type="InterPro" id="IPR035940">
    <property type="entry name" value="CAP_sf"/>
</dbReference>
<dbReference type="PANTHER" id="PTHR31157">
    <property type="entry name" value="SCP DOMAIN-CONTAINING PROTEIN"/>
    <property type="match status" value="1"/>
</dbReference>